<dbReference type="InterPro" id="IPR014721">
    <property type="entry name" value="Ribsml_uS5_D2-typ_fold_subgr"/>
</dbReference>
<feature type="region of interest" description="Disordered" evidence="4">
    <location>
        <begin position="1"/>
        <end position="22"/>
    </location>
</feature>
<dbReference type="SUPFAM" id="SSF52540">
    <property type="entry name" value="P-loop containing nucleoside triphosphate hydrolases"/>
    <property type="match status" value="1"/>
</dbReference>
<dbReference type="Gene3D" id="3.30.70.870">
    <property type="entry name" value="Elongation Factor G (Translational Gtpase), domain 3"/>
    <property type="match status" value="1"/>
</dbReference>
<dbReference type="PANTHER" id="PTHR43261:SF1">
    <property type="entry name" value="RIBOSOME-RELEASING FACTOR 2, MITOCHONDRIAL"/>
    <property type="match status" value="1"/>
</dbReference>
<dbReference type="InterPro" id="IPR027417">
    <property type="entry name" value="P-loop_NTPase"/>
</dbReference>
<keyword evidence="7" id="KW-1185">Reference proteome</keyword>
<dbReference type="Pfam" id="PF00679">
    <property type="entry name" value="EFG_C"/>
    <property type="match status" value="1"/>
</dbReference>
<dbReference type="PANTHER" id="PTHR43261">
    <property type="entry name" value="TRANSLATION ELONGATION FACTOR G-RELATED"/>
    <property type="match status" value="1"/>
</dbReference>
<protein>
    <submittedName>
        <fullName evidence="6">TetM/TetW/TetO/TetS family tetracycline resistance ribosomal protection protein</fullName>
    </submittedName>
</protein>
<dbReference type="InterPro" id="IPR005225">
    <property type="entry name" value="Small_GTP-bd"/>
</dbReference>
<evidence type="ECO:0000259" key="5">
    <source>
        <dbReference type="PROSITE" id="PS51722"/>
    </source>
</evidence>
<keyword evidence="3" id="KW-0342">GTP-binding</keyword>
<evidence type="ECO:0000256" key="4">
    <source>
        <dbReference type="SAM" id="MobiDB-lite"/>
    </source>
</evidence>
<dbReference type="NCBIfam" id="TIGR00231">
    <property type="entry name" value="small_GTP"/>
    <property type="match status" value="1"/>
</dbReference>
<comment type="caution">
    <text evidence="6">The sequence shown here is derived from an EMBL/GenBank/DDBJ whole genome shotgun (WGS) entry which is preliminary data.</text>
</comment>
<evidence type="ECO:0000313" key="7">
    <source>
        <dbReference type="Proteomes" id="UP000373149"/>
    </source>
</evidence>
<dbReference type="PROSITE" id="PS51722">
    <property type="entry name" value="G_TR_2"/>
    <property type="match status" value="1"/>
</dbReference>
<dbReference type="Gene3D" id="2.40.30.10">
    <property type="entry name" value="Translation factors"/>
    <property type="match status" value="1"/>
</dbReference>
<dbReference type="RefSeq" id="WP_152866230.1">
    <property type="nucleotide sequence ID" value="NZ_VMNX01000116.1"/>
</dbReference>
<dbReference type="AlphaFoldDB" id="A0A5N8WXH8"/>
<dbReference type="InterPro" id="IPR031157">
    <property type="entry name" value="G_TR_CS"/>
</dbReference>
<dbReference type="Pfam" id="PF00009">
    <property type="entry name" value="GTP_EFTU"/>
    <property type="match status" value="1"/>
</dbReference>
<dbReference type="PROSITE" id="PS00301">
    <property type="entry name" value="G_TR_1"/>
    <property type="match status" value="1"/>
</dbReference>
<dbReference type="Gene3D" id="3.30.230.10">
    <property type="match status" value="1"/>
</dbReference>
<dbReference type="Proteomes" id="UP000373149">
    <property type="component" value="Unassembled WGS sequence"/>
</dbReference>
<dbReference type="InterPro" id="IPR000795">
    <property type="entry name" value="T_Tr_GTP-bd_dom"/>
</dbReference>
<dbReference type="Gene3D" id="3.40.50.300">
    <property type="entry name" value="P-loop containing nucleotide triphosphate hydrolases"/>
    <property type="match status" value="1"/>
</dbReference>
<dbReference type="PRINTS" id="PR00315">
    <property type="entry name" value="ELONGATNFCT"/>
</dbReference>
<proteinExistence type="predicted"/>
<reference evidence="6 7" key="1">
    <citation type="submission" date="2019-09" db="EMBL/GenBank/DDBJ databases">
        <authorList>
            <person name="Duangmal K."/>
            <person name="Teo W.F.A."/>
            <person name="Lipun K."/>
        </authorList>
    </citation>
    <scope>NUCLEOTIDE SEQUENCE [LARGE SCALE GENOMIC DNA]</scope>
    <source>
        <strain evidence="6 7">K1PN6</strain>
    </source>
</reference>
<dbReference type="GO" id="GO:0005525">
    <property type="term" value="F:GTP binding"/>
    <property type="evidence" value="ECO:0007669"/>
    <property type="project" value="UniProtKB-KW"/>
</dbReference>
<dbReference type="GO" id="GO:0006412">
    <property type="term" value="P:translation"/>
    <property type="evidence" value="ECO:0007669"/>
    <property type="project" value="UniProtKB-KW"/>
</dbReference>
<dbReference type="PRINTS" id="PR01037">
    <property type="entry name" value="TCRTETOQM"/>
</dbReference>
<dbReference type="SUPFAM" id="SSF54980">
    <property type="entry name" value="EF-G C-terminal domain-like"/>
    <property type="match status" value="2"/>
</dbReference>
<dbReference type="GO" id="GO:0032790">
    <property type="term" value="P:ribosome disassembly"/>
    <property type="evidence" value="ECO:0007669"/>
    <property type="project" value="TreeGrafter"/>
</dbReference>
<dbReference type="SUPFAM" id="SSF50447">
    <property type="entry name" value="Translation proteins"/>
    <property type="match status" value="1"/>
</dbReference>
<accession>A0A5N8WXH8</accession>
<keyword evidence="1" id="KW-0547">Nucleotide-binding</keyword>
<dbReference type="InterPro" id="IPR000640">
    <property type="entry name" value="EFG_V-like"/>
</dbReference>
<evidence type="ECO:0000256" key="1">
    <source>
        <dbReference type="ARBA" id="ARBA00022741"/>
    </source>
</evidence>
<dbReference type="EMBL" id="VMNX01000116">
    <property type="protein sequence ID" value="MPY51969.1"/>
    <property type="molecule type" value="Genomic_DNA"/>
</dbReference>
<dbReference type="InterPro" id="IPR035647">
    <property type="entry name" value="EFG_III/V"/>
</dbReference>
<feature type="region of interest" description="Disordered" evidence="4">
    <location>
        <begin position="635"/>
        <end position="657"/>
    </location>
</feature>
<feature type="domain" description="Tr-type G" evidence="5">
    <location>
        <begin position="23"/>
        <end position="274"/>
    </location>
</feature>
<evidence type="ECO:0000256" key="3">
    <source>
        <dbReference type="ARBA" id="ARBA00023134"/>
    </source>
</evidence>
<name>A0A5N8WXH8_9ACTN</name>
<sequence>MNRPHSPTPARHDTATTGAAPGARRLSLGVVAHVDAGKTSLTEALLHAGGAIDQAGRVDDGTTQTDTLSLERRRGITIRSAVATFEIDDVTVNLLDTPGHPDFIAEVDRSLAVLDGAVLVLSAVEGVQAQTIVLYRALYRLGIPVVFFVNKIDRVGAAPETVLAKIRSRLSTALVPLGHVHNPGTVTAEAVPCVWEEPIEAERLTGLLADHDEDLLKDWLGQDRPVGPHRLRAALGRLTRAGEVHPVLFGSARTGAGVRSLIGSVTELLPVAPGEDHAPAAAQVFKVERSPGGQRVCTVRMRAGTLGVRDRVSLGGDRSATVTAVEVFEPGGAVQRLRATAGQIARVRGLDGARIGDWIGCRPAATTAAAALPEPGFETRVVARDVARQGEVHQALRELADIDPLIALRPERGAARIRIYGEVQQEVLADTLAADYGIDVDFRDTGVVCIERPSGIGSAALRLGDPGHLYDYTLAVTVEPTAPGAGVELVIAADRATIPLHVYGNVGGYRAAILEYLHEPLAVGPHGWRVADIRIRVTDSGYSPPGPRAGEVRRTTDLVVREALRRAGTAVCEPIDRFVLETPADELPAVLALLGRHGAVPAAVQTTGPITVITGTLRKAEVNAVRAGLHGAAHGEGVLESAPDHYQPVRTTGGRQQ</sequence>
<organism evidence="6 7">
    <name type="scientific">Streptomyces acidicola</name>
    <dbReference type="NCBI Taxonomy" id="2596892"/>
    <lineage>
        <taxon>Bacteria</taxon>
        <taxon>Bacillati</taxon>
        <taxon>Actinomycetota</taxon>
        <taxon>Actinomycetes</taxon>
        <taxon>Kitasatosporales</taxon>
        <taxon>Streptomycetaceae</taxon>
        <taxon>Streptomyces</taxon>
    </lineage>
</organism>
<dbReference type="InterPro" id="IPR009000">
    <property type="entry name" value="Transl_B-barrel_sf"/>
</dbReference>
<keyword evidence="2" id="KW-0648">Protein biosynthesis</keyword>
<evidence type="ECO:0000256" key="2">
    <source>
        <dbReference type="ARBA" id="ARBA00022917"/>
    </source>
</evidence>
<gene>
    <name evidence="6" type="ORF">FPZ41_26750</name>
</gene>
<evidence type="ECO:0000313" key="6">
    <source>
        <dbReference type="EMBL" id="MPY51969.1"/>
    </source>
</evidence>
<dbReference type="GO" id="GO:0003924">
    <property type="term" value="F:GTPase activity"/>
    <property type="evidence" value="ECO:0007669"/>
    <property type="project" value="InterPro"/>
</dbReference>